<dbReference type="SUPFAM" id="SSF52540">
    <property type="entry name" value="P-loop containing nucleoside triphosphate hydrolases"/>
    <property type="match status" value="1"/>
</dbReference>
<dbReference type="Proteomes" id="UP000856143">
    <property type="component" value="Unassembled WGS sequence"/>
</dbReference>
<dbReference type="GO" id="GO:0005524">
    <property type="term" value="F:ATP binding"/>
    <property type="evidence" value="ECO:0007669"/>
    <property type="project" value="UniProtKB-KW"/>
</dbReference>
<keyword evidence="2" id="KW-0067">ATP-binding</keyword>
<protein>
    <submittedName>
        <fullName evidence="2">ATP-binding cassette domain-containing protein</fullName>
    </submittedName>
</protein>
<dbReference type="Gene3D" id="3.40.50.300">
    <property type="entry name" value="P-loop containing nucleotide triphosphate hydrolases"/>
    <property type="match status" value="1"/>
</dbReference>
<dbReference type="GO" id="GO:0016887">
    <property type="term" value="F:ATP hydrolysis activity"/>
    <property type="evidence" value="ECO:0007669"/>
    <property type="project" value="InterPro"/>
</dbReference>
<dbReference type="InterPro" id="IPR003439">
    <property type="entry name" value="ABC_transporter-like_ATP-bd"/>
</dbReference>
<evidence type="ECO:0000259" key="1">
    <source>
        <dbReference type="Pfam" id="PF00005"/>
    </source>
</evidence>
<sequence length="35" mass="3857">MGELGEGLSGGKNKRIFIAKALYRRPGMLFVDETT</sequence>
<accession>A0AAN5LEU4</accession>
<reference evidence="2" key="2">
    <citation type="submission" date="2020-11" db="EMBL/GenBank/DDBJ databases">
        <authorList>
            <consortium name="NCBI Pathogen Detection Project"/>
        </authorList>
    </citation>
    <scope>NUCLEOTIDE SEQUENCE</scope>
    <source>
        <strain evidence="2">R404</strain>
    </source>
</reference>
<evidence type="ECO:0000313" key="2">
    <source>
        <dbReference type="EMBL" id="HAT1685521.1"/>
    </source>
</evidence>
<comment type="caution">
    <text evidence="2">The sequence shown here is derived from an EMBL/GenBank/DDBJ whole genome shotgun (WGS) entry which is preliminary data.</text>
</comment>
<evidence type="ECO:0000313" key="3">
    <source>
        <dbReference type="Proteomes" id="UP000856143"/>
    </source>
</evidence>
<feature type="domain" description="ABC transporter" evidence="1">
    <location>
        <begin position="5"/>
        <end position="35"/>
    </location>
</feature>
<proteinExistence type="predicted"/>
<dbReference type="AlphaFoldDB" id="A0AAN5LEU4"/>
<name>A0AAN5LEU4_KLEOX</name>
<reference evidence="2" key="1">
    <citation type="journal article" date="2018" name="Genome Biol.">
        <title>SKESA: strategic k-mer extension for scrupulous assemblies.</title>
        <authorList>
            <person name="Souvorov A."/>
            <person name="Agarwala R."/>
            <person name="Lipman D.J."/>
        </authorList>
    </citation>
    <scope>NUCLEOTIDE SEQUENCE</scope>
    <source>
        <strain evidence="2">R404</strain>
    </source>
</reference>
<dbReference type="InterPro" id="IPR027417">
    <property type="entry name" value="P-loop_NTPase"/>
</dbReference>
<organism evidence="2 3">
    <name type="scientific">Klebsiella oxytoca</name>
    <dbReference type="NCBI Taxonomy" id="571"/>
    <lineage>
        <taxon>Bacteria</taxon>
        <taxon>Pseudomonadati</taxon>
        <taxon>Pseudomonadota</taxon>
        <taxon>Gammaproteobacteria</taxon>
        <taxon>Enterobacterales</taxon>
        <taxon>Enterobacteriaceae</taxon>
        <taxon>Klebsiella/Raoultella group</taxon>
        <taxon>Klebsiella</taxon>
    </lineage>
</organism>
<dbReference type="EMBL" id="DACSEO010000259">
    <property type="protein sequence ID" value="HAT1685521.1"/>
    <property type="molecule type" value="Genomic_DNA"/>
</dbReference>
<dbReference type="Pfam" id="PF00005">
    <property type="entry name" value="ABC_tran"/>
    <property type="match status" value="1"/>
</dbReference>
<keyword evidence="2" id="KW-0547">Nucleotide-binding</keyword>
<gene>
    <name evidence="2" type="ORF">I8Y21_006393</name>
</gene>